<feature type="transmembrane region" description="Helical" evidence="7">
    <location>
        <begin position="258"/>
        <end position="285"/>
    </location>
</feature>
<evidence type="ECO:0000256" key="2">
    <source>
        <dbReference type="ARBA" id="ARBA00022692"/>
    </source>
</evidence>
<feature type="transmembrane region" description="Helical" evidence="7">
    <location>
        <begin position="71"/>
        <end position="89"/>
    </location>
</feature>
<accession>A0A562E596</accession>
<evidence type="ECO:0000313" key="9">
    <source>
        <dbReference type="EMBL" id="TWH16874.1"/>
    </source>
</evidence>
<dbReference type="GO" id="GO:0016887">
    <property type="term" value="F:ATP hydrolysis activity"/>
    <property type="evidence" value="ECO:0007669"/>
    <property type="project" value="InterPro"/>
</dbReference>
<name>A0A562E596_9GAMM</name>
<comment type="caution">
    <text evidence="9">The sequence shown here is derived from an EMBL/GenBank/DDBJ whole genome shotgun (WGS) entry which is preliminary data.</text>
</comment>
<gene>
    <name evidence="9" type="ORF">L613_010900000010</name>
</gene>
<dbReference type="GO" id="GO:0005886">
    <property type="term" value="C:plasma membrane"/>
    <property type="evidence" value="ECO:0007669"/>
    <property type="project" value="UniProtKB-SubCell"/>
</dbReference>
<feature type="non-terminal residue" evidence="9">
    <location>
        <position position="522"/>
    </location>
</feature>
<dbReference type="PROSITE" id="PS50929">
    <property type="entry name" value="ABC_TM1F"/>
    <property type="match status" value="1"/>
</dbReference>
<dbReference type="AlphaFoldDB" id="A0A562E596"/>
<keyword evidence="6 7" id="KW-0472">Membrane</keyword>
<dbReference type="EMBL" id="VLJS01000012">
    <property type="protein sequence ID" value="TWH16874.1"/>
    <property type="molecule type" value="Genomic_DNA"/>
</dbReference>
<dbReference type="PANTHER" id="PTHR24221:SF261">
    <property type="entry name" value="GLUTATHIONE_L-CYSTEINE TRANSPORT SYSTEM ATP-BINDING_PERMEASE PROTEIN CYDD"/>
    <property type="match status" value="1"/>
</dbReference>
<keyword evidence="10" id="KW-1185">Reference proteome</keyword>
<dbReference type="OrthoDB" id="6336411at2"/>
<dbReference type="InterPro" id="IPR027417">
    <property type="entry name" value="P-loop_NTPase"/>
</dbReference>
<comment type="subcellular location">
    <subcellularLocation>
        <location evidence="1">Cell membrane</location>
        <topology evidence="1">Multi-pass membrane protein</topology>
    </subcellularLocation>
</comment>
<dbReference type="Gene3D" id="1.20.1560.10">
    <property type="entry name" value="ABC transporter type 1, transmembrane domain"/>
    <property type="match status" value="1"/>
</dbReference>
<evidence type="ECO:0000256" key="3">
    <source>
        <dbReference type="ARBA" id="ARBA00022741"/>
    </source>
</evidence>
<dbReference type="PANTHER" id="PTHR24221">
    <property type="entry name" value="ATP-BINDING CASSETTE SUB-FAMILY B"/>
    <property type="match status" value="1"/>
</dbReference>
<proteinExistence type="predicted"/>
<dbReference type="Gene3D" id="3.40.50.300">
    <property type="entry name" value="P-loop containing nucleotide triphosphate hydrolases"/>
    <property type="match status" value="1"/>
</dbReference>
<dbReference type="InterPro" id="IPR036640">
    <property type="entry name" value="ABC1_TM_sf"/>
</dbReference>
<dbReference type="Proteomes" id="UP000321583">
    <property type="component" value="Unassembled WGS sequence"/>
</dbReference>
<dbReference type="SMART" id="SM00382">
    <property type="entry name" value="AAA"/>
    <property type="match status" value="1"/>
</dbReference>
<dbReference type="Pfam" id="PF00005">
    <property type="entry name" value="ABC_tran"/>
    <property type="match status" value="1"/>
</dbReference>
<reference evidence="9 10" key="1">
    <citation type="submission" date="2019-07" db="EMBL/GenBank/DDBJ databases">
        <title>Genome sequencing of lignin-degrading bacterial isolates.</title>
        <authorList>
            <person name="Gladden J."/>
        </authorList>
    </citation>
    <scope>NUCLEOTIDE SEQUENCE [LARGE SCALE GENOMIC DNA]</scope>
    <source>
        <strain evidence="9 10">J19</strain>
    </source>
</reference>
<feature type="transmembrane region" description="Helical" evidence="7">
    <location>
        <begin position="157"/>
        <end position="174"/>
    </location>
</feature>
<evidence type="ECO:0000256" key="7">
    <source>
        <dbReference type="SAM" id="Phobius"/>
    </source>
</evidence>
<dbReference type="InterPro" id="IPR003593">
    <property type="entry name" value="AAA+_ATPase"/>
</dbReference>
<dbReference type="InterPro" id="IPR039421">
    <property type="entry name" value="Type_1_exporter"/>
</dbReference>
<dbReference type="CDD" id="cd18584">
    <property type="entry name" value="ABC_6TM_AarD_CydD"/>
    <property type="match status" value="1"/>
</dbReference>
<keyword evidence="4 9" id="KW-0067">ATP-binding</keyword>
<dbReference type="GO" id="GO:0034040">
    <property type="term" value="F:ATPase-coupled lipid transmembrane transporter activity"/>
    <property type="evidence" value="ECO:0007669"/>
    <property type="project" value="TreeGrafter"/>
</dbReference>
<protein>
    <submittedName>
        <fullName evidence="9">ATP-binding cassette subfamily C protein CydD</fullName>
    </submittedName>
</protein>
<dbReference type="InterPro" id="IPR011527">
    <property type="entry name" value="ABC1_TM_dom"/>
</dbReference>
<keyword evidence="3" id="KW-0547">Nucleotide-binding</keyword>
<dbReference type="SUPFAM" id="SSF90123">
    <property type="entry name" value="ABC transporter transmembrane region"/>
    <property type="match status" value="1"/>
</dbReference>
<evidence type="ECO:0000313" key="10">
    <source>
        <dbReference type="Proteomes" id="UP000321583"/>
    </source>
</evidence>
<sequence length="522" mass="54736">MAVTADPAATDDQDARVRRERWLDGLGDAARGARRLAVACTVAGGWLLLPQAWAIAVLLDAVLARGRGLDGTLPLFLLLGGCLATRAVLAWRAGIAAGDLAEGVRQELRRCAWAALHARGPRWLRRQRSGALAELVLSHAEAAGDYHAGYRLARAEVAWVPPVLLLALPIPIAADLVPGLLLLFAAPLLPVSMALVGWGAESASRAQLAELARMGGHFADRLRGLGLIRLYGRGEAELAGIAAAAEGLRERSMRVLRIAFLSSAVLEFFASLSVAIVALYFGLGYLGMLPLELAPDLRTGLFCLLLAPDFFAPMRRLGTHYHDRAAALAAAAEVEDVLGRLPGVAAPAHAPEPAPEPPATGARPAPLLRVHALALAPEPGAAPLFEGLEFELQPGERLALAGPSGCGKSLLLEAIAGWVAPLEGSIAIAGGVRCGHAGQRPWLFQDSLAGNLRLAAAQDAGELHAAAEAAQVLRFARQLPRGLDTPVGERGYGLSGGEARRVALARALLRRLDEPTAFLDPG</sequence>
<organism evidence="9 10">
    <name type="scientific">Pseudoxanthomonas taiwanensis J19</name>
    <dbReference type="NCBI Taxonomy" id="935569"/>
    <lineage>
        <taxon>Bacteria</taxon>
        <taxon>Pseudomonadati</taxon>
        <taxon>Pseudomonadota</taxon>
        <taxon>Gammaproteobacteria</taxon>
        <taxon>Lysobacterales</taxon>
        <taxon>Lysobacteraceae</taxon>
        <taxon>Pseudoxanthomonas</taxon>
    </lineage>
</organism>
<evidence type="ECO:0000256" key="4">
    <source>
        <dbReference type="ARBA" id="ARBA00022840"/>
    </source>
</evidence>
<keyword evidence="2 7" id="KW-0812">Transmembrane</keyword>
<dbReference type="SUPFAM" id="SSF52540">
    <property type="entry name" value="P-loop containing nucleoside triphosphate hydrolases"/>
    <property type="match status" value="1"/>
</dbReference>
<evidence type="ECO:0000256" key="1">
    <source>
        <dbReference type="ARBA" id="ARBA00004651"/>
    </source>
</evidence>
<feature type="transmembrane region" description="Helical" evidence="7">
    <location>
        <begin position="180"/>
        <end position="200"/>
    </location>
</feature>
<keyword evidence="5 7" id="KW-1133">Transmembrane helix</keyword>
<feature type="domain" description="ABC transmembrane type-1" evidence="8">
    <location>
        <begin position="36"/>
        <end position="326"/>
    </location>
</feature>
<evidence type="ECO:0000259" key="8">
    <source>
        <dbReference type="PROSITE" id="PS50929"/>
    </source>
</evidence>
<dbReference type="GO" id="GO:0140359">
    <property type="term" value="F:ABC-type transporter activity"/>
    <property type="evidence" value="ECO:0007669"/>
    <property type="project" value="InterPro"/>
</dbReference>
<dbReference type="Pfam" id="PF00664">
    <property type="entry name" value="ABC_membrane"/>
    <property type="match status" value="1"/>
</dbReference>
<feature type="transmembrane region" description="Helical" evidence="7">
    <location>
        <begin position="36"/>
        <end position="59"/>
    </location>
</feature>
<dbReference type="GO" id="GO:0005524">
    <property type="term" value="F:ATP binding"/>
    <property type="evidence" value="ECO:0007669"/>
    <property type="project" value="UniProtKB-KW"/>
</dbReference>
<evidence type="ECO:0000256" key="6">
    <source>
        <dbReference type="ARBA" id="ARBA00023136"/>
    </source>
</evidence>
<dbReference type="InterPro" id="IPR003439">
    <property type="entry name" value="ABC_transporter-like_ATP-bd"/>
</dbReference>
<evidence type="ECO:0000256" key="5">
    <source>
        <dbReference type="ARBA" id="ARBA00022989"/>
    </source>
</evidence>